<evidence type="ECO:0000313" key="3">
    <source>
        <dbReference type="EMBL" id="MBX7487459.1"/>
    </source>
</evidence>
<dbReference type="EMBL" id="JAIGNQ010000001">
    <property type="protein sequence ID" value="MBX7487459.1"/>
    <property type="molecule type" value="Genomic_DNA"/>
</dbReference>
<gene>
    <name evidence="3" type="ORF">K3177_02925</name>
</gene>
<feature type="region of interest" description="Disordered" evidence="1">
    <location>
        <begin position="292"/>
        <end position="319"/>
    </location>
</feature>
<dbReference type="PROSITE" id="PS01124">
    <property type="entry name" value="HTH_ARAC_FAMILY_2"/>
    <property type="match status" value="1"/>
</dbReference>
<dbReference type="RefSeq" id="WP_221596925.1">
    <property type="nucleotide sequence ID" value="NZ_JAIGNQ010000001.1"/>
</dbReference>
<accession>A0ABS7JFX9</accession>
<name>A0ABS7JFX9_9SPHN</name>
<evidence type="ECO:0000256" key="1">
    <source>
        <dbReference type="SAM" id="MobiDB-lite"/>
    </source>
</evidence>
<comment type="caution">
    <text evidence="3">The sequence shown here is derived from an EMBL/GenBank/DDBJ whole genome shotgun (WGS) entry which is preliminary data.</text>
</comment>
<proteinExistence type="predicted"/>
<feature type="compositionally biased region" description="Basic and acidic residues" evidence="1">
    <location>
        <begin position="302"/>
        <end position="319"/>
    </location>
</feature>
<evidence type="ECO:0000259" key="2">
    <source>
        <dbReference type="PROSITE" id="PS01124"/>
    </source>
</evidence>
<evidence type="ECO:0000313" key="4">
    <source>
        <dbReference type="Proteomes" id="UP000776651"/>
    </source>
</evidence>
<dbReference type="InterPro" id="IPR018060">
    <property type="entry name" value="HTH_AraC"/>
</dbReference>
<organism evidence="3 4">
    <name type="scientific">Qipengyuania pacifica</name>
    <dbReference type="NCBI Taxonomy" id="2860199"/>
    <lineage>
        <taxon>Bacteria</taxon>
        <taxon>Pseudomonadati</taxon>
        <taxon>Pseudomonadota</taxon>
        <taxon>Alphaproteobacteria</taxon>
        <taxon>Sphingomonadales</taxon>
        <taxon>Erythrobacteraceae</taxon>
        <taxon>Qipengyuania</taxon>
    </lineage>
</organism>
<protein>
    <recommendedName>
        <fullName evidence="2">HTH araC/xylS-type domain-containing protein</fullName>
    </recommendedName>
</protein>
<keyword evidence="4" id="KW-1185">Reference proteome</keyword>
<sequence>MTSTTGSTPGGMPLAYNRAPCDTLKPWITRLGVTSVNLPEGKTIECGTFGEQPILRMIFGSQWSAHTAEGLQTFSPGERGLALYFGPCTKMMRLTAHGSFKVVTVNFAPGGTLGLDLPSVEETIDRILPFDPFDRAARPHEAYIPRDDAKAWLEAAETQLLTSFSAASPKRPHDLLAEFERLCLTDPGASIAEFAHDRGIARRTLERVIRKSWGVTPHFAMRRARALDMAAALLEVALEEDEPEMRLRYFDQSHVTRELRSLLDTTPGRLQRGSHPLLRITMEIRQSRRVEVLAGGTSENPRPWRDPNAEPRSVNRTES</sequence>
<feature type="domain" description="HTH araC/xylS-type" evidence="2">
    <location>
        <begin position="174"/>
        <end position="273"/>
    </location>
</feature>
<dbReference type="Gene3D" id="1.10.10.60">
    <property type="entry name" value="Homeodomain-like"/>
    <property type="match status" value="1"/>
</dbReference>
<reference evidence="3 4" key="1">
    <citation type="submission" date="2021-08" db="EMBL/GenBank/DDBJ databases">
        <title>Comparative Genomics Analysis of the Genus Qipengyuania Reveals Extensive Genetic Diversity and Metabolic Versatility, Including the Description of Fifteen Novel Species.</title>
        <authorList>
            <person name="Liu Y."/>
        </authorList>
    </citation>
    <scope>NUCLEOTIDE SEQUENCE [LARGE SCALE GENOMIC DNA]</scope>
    <source>
        <strain evidence="3 4">GH25</strain>
    </source>
</reference>
<dbReference type="Proteomes" id="UP000776651">
    <property type="component" value="Unassembled WGS sequence"/>
</dbReference>